<dbReference type="RefSeq" id="WP_119910591.1">
    <property type="nucleotide sequence ID" value="NZ_QZCH01000011.1"/>
</dbReference>
<reference evidence="1 2" key="2">
    <citation type="submission" date="2019-01" db="EMBL/GenBank/DDBJ databases">
        <title>Motilimonas pumilus sp. nov., isolated from the gut of sea cucumber (Apostichopus japonicus).</title>
        <authorList>
            <person name="Wang F.-Q."/>
            <person name="Ren L.-H."/>
            <person name="Lin Y.-W."/>
            <person name="Sun G.-H."/>
            <person name="Du Z.-J."/>
            <person name="Zhao J.-X."/>
            <person name="Liu X.-J."/>
            <person name="Liu L.-J."/>
        </authorList>
    </citation>
    <scope>NUCLEOTIDE SEQUENCE [LARGE SCALE GENOMIC DNA]</scope>
    <source>
        <strain evidence="1 2">PLHSC7-2</strain>
    </source>
</reference>
<accession>A0A418YET5</accession>
<reference evidence="1 2" key="1">
    <citation type="submission" date="2018-09" db="EMBL/GenBank/DDBJ databases">
        <authorList>
            <person name="Wang F."/>
        </authorList>
    </citation>
    <scope>NUCLEOTIDE SEQUENCE [LARGE SCALE GENOMIC DNA]</scope>
    <source>
        <strain evidence="1 2">PLHSC7-2</strain>
    </source>
</reference>
<evidence type="ECO:0000313" key="2">
    <source>
        <dbReference type="Proteomes" id="UP000283255"/>
    </source>
</evidence>
<dbReference type="EMBL" id="QZCH01000011">
    <property type="protein sequence ID" value="RJG47707.1"/>
    <property type="molecule type" value="Genomic_DNA"/>
</dbReference>
<comment type="caution">
    <text evidence="1">The sequence shown here is derived from an EMBL/GenBank/DDBJ whole genome shotgun (WGS) entry which is preliminary data.</text>
</comment>
<protein>
    <submittedName>
        <fullName evidence="1">YfcL family protein</fullName>
    </submittedName>
</protein>
<dbReference type="Proteomes" id="UP000283255">
    <property type="component" value="Unassembled WGS sequence"/>
</dbReference>
<name>A0A418YET5_9GAMM</name>
<sequence length="90" mass="10137">MHDFYHAIEQVIGDILDQGDDDELFASGYLSGHLSVALAKCEEQELEAKQDFISEMSKSLQQAYHAKELAPPDQALVEQMWLRLQSAGEQ</sequence>
<evidence type="ECO:0000313" key="1">
    <source>
        <dbReference type="EMBL" id="RJG47707.1"/>
    </source>
</evidence>
<organism evidence="1 2">
    <name type="scientific">Motilimonas pumila</name>
    <dbReference type="NCBI Taxonomy" id="2303987"/>
    <lineage>
        <taxon>Bacteria</taxon>
        <taxon>Pseudomonadati</taxon>
        <taxon>Pseudomonadota</taxon>
        <taxon>Gammaproteobacteria</taxon>
        <taxon>Alteromonadales</taxon>
        <taxon>Alteromonadales genera incertae sedis</taxon>
        <taxon>Motilimonas</taxon>
    </lineage>
</organism>
<gene>
    <name evidence="1" type="ORF">D1Z90_09900</name>
</gene>
<dbReference type="OrthoDB" id="5600394at2"/>
<dbReference type="InterPro" id="IPR014987">
    <property type="entry name" value="UPF_YfcL"/>
</dbReference>
<keyword evidence="2" id="KW-1185">Reference proteome</keyword>
<dbReference type="AlphaFoldDB" id="A0A418YET5"/>
<dbReference type="Pfam" id="PF08891">
    <property type="entry name" value="YfcL"/>
    <property type="match status" value="1"/>
</dbReference>
<proteinExistence type="predicted"/>